<keyword evidence="5" id="KW-1185">Reference proteome</keyword>
<dbReference type="SUPFAM" id="SSF54285">
    <property type="entry name" value="MoaD/ThiS"/>
    <property type="match status" value="1"/>
</dbReference>
<evidence type="ECO:0000256" key="3">
    <source>
        <dbReference type="ARBA" id="ARBA00024247"/>
    </source>
</evidence>
<comment type="caution">
    <text evidence="4">The sequence shown here is derived from an EMBL/GenBank/DDBJ whole genome shotgun (WGS) entry which is preliminary data.</text>
</comment>
<dbReference type="NCBIfam" id="TIGR01687">
    <property type="entry name" value="moaD_arch"/>
    <property type="match status" value="1"/>
</dbReference>
<dbReference type="PANTHER" id="PTHR33359:SF1">
    <property type="entry name" value="MOLYBDOPTERIN SYNTHASE SULFUR CARRIER SUBUNIT"/>
    <property type="match status" value="1"/>
</dbReference>
<dbReference type="InterPro" id="IPR044672">
    <property type="entry name" value="MOCS2A"/>
</dbReference>
<dbReference type="InterPro" id="IPR003749">
    <property type="entry name" value="ThiS/MoaD-like"/>
</dbReference>
<evidence type="ECO:0000313" key="5">
    <source>
        <dbReference type="Proteomes" id="UP000286678"/>
    </source>
</evidence>
<evidence type="ECO:0000313" key="4">
    <source>
        <dbReference type="EMBL" id="RUO46409.1"/>
    </source>
</evidence>
<dbReference type="EMBL" id="PIPT01000009">
    <property type="protein sequence ID" value="RUO46409.1"/>
    <property type="molecule type" value="Genomic_DNA"/>
</dbReference>
<dbReference type="Pfam" id="PF02597">
    <property type="entry name" value="ThiS"/>
    <property type="match status" value="1"/>
</dbReference>
<evidence type="ECO:0000256" key="2">
    <source>
        <dbReference type="ARBA" id="ARBA00024200"/>
    </source>
</evidence>
<dbReference type="InterPro" id="IPR012675">
    <property type="entry name" value="Beta-grasp_dom_sf"/>
</dbReference>
<dbReference type="GO" id="GO:1990133">
    <property type="term" value="C:molybdopterin adenylyltransferase complex"/>
    <property type="evidence" value="ECO:0007669"/>
    <property type="project" value="TreeGrafter"/>
</dbReference>
<dbReference type="InterPro" id="IPR010038">
    <property type="entry name" value="MoaD_arc-typ"/>
</dbReference>
<dbReference type="InterPro" id="IPR016155">
    <property type="entry name" value="Mopterin_synth/thiamin_S_b"/>
</dbReference>
<dbReference type="GO" id="GO:0000166">
    <property type="term" value="F:nucleotide binding"/>
    <property type="evidence" value="ECO:0007669"/>
    <property type="project" value="UniProtKB-KW"/>
</dbReference>
<name>A0A432XCC0_9GAMM</name>
<protein>
    <recommendedName>
        <fullName evidence="3">Molybdopterin synthase sulfur carrier subunit</fullName>
    </recommendedName>
</protein>
<dbReference type="UniPathway" id="UPA00344"/>
<organism evidence="4 5">
    <name type="scientific">Pseudidiomarina aquimaris</name>
    <dbReference type="NCBI Taxonomy" id="641841"/>
    <lineage>
        <taxon>Bacteria</taxon>
        <taxon>Pseudomonadati</taxon>
        <taxon>Pseudomonadota</taxon>
        <taxon>Gammaproteobacteria</taxon>
        <taxon>Alteromonadales</taxon>
        <taxon>Idiomarinaceae</taxon>
        <taxon>Pseudidiomarina</taxon>
    </lineage>
</organism>
<dbReference type="Gene3D" id="3.10.20.30">
    <property type="match status" value="1"/>
</dbReference>
<dbReference type="RefSeq" id="WP_126834625.1">
    <property type="nucleotide sequence ID" value="NZ_PIPT01000009.1"/>
</dbReference>
<proteinExistence type="inferred from homology"/>
<dbReference type="Proteomes" id="UP000286678">
    <property type="component" value="Unassembled WGS sequence"/>
</dbReference>
<sequence length="82" mass="9211">MVKVKFFAALRERLNCAEIDVESQHNDTVVQIRERLVAQYPAWQHELLANDVLCAKNFTFTDVTATVQSGDELAFFPPVTGG</sequence>
<dbReference type="CDD" id="cd00754">
    <property type="entry name" value="Ubl_MoaD"/>
    <property type="match status" value="1"/>
</dbReference>
<dbReference type="OrthoDB" id="9801945at2"/>
<reference evidence="5" key="1">
    <citation type="journal article" date="2018" name="Front. Microbiol.">
        <title>Genome-Based Analysis Reveals the Taxonomy and Diversity of the Family Idiomarinaceae.</title>
        <authorList>
            <person name="Liu Y."/>
            <person name="Lai Q."/>
            <person name="Shao Z."/>
        </authorList>
    </citation>
    <scope>NUCLEOTIDE SEQUENCE [LARGE SCALE GENOMIC DNA]</scope>
    <source>
        <strain evidence="5">SW15</strain>
    </source>
</reference>
<evidence type="ECO:0000256" key="1">
    <source>
        <dbReference type="ARBA" id="ARBA00022741"/>
    </source>
</evidence>
<dbReference type="AlphaFoldDB" id="A0A432XCC0"/>
<dbReference type="PANTHER" id="PTHR33359">
    <property type="entry name" value="MOLYBDOPTERIN SYNTHASE SULFUR CARRIER SUBUNIT"/>
    <property type="match status" value="1"/>
</dbReference>
<gene>
    <name evidence="4" type="ORF">CWE21_11670</name>
</gene>
<keyword evidence="1" id="KW-0547">Nucleotide-binding</keyword>
<accession>A0A432XCC0</accession>
<dbReference type="GO" id="GO:0006777">
    <property type="term" value="P:Mo-molybdopterin cofactor biosynthetic process"/>
    <property type="evidence" value="ECO:0007669"/>
    <property type="project" value="InterPro"/>
</dbReference>
<comment type="similarity">
    <text evidence="2">Belongs to the MoaD family.</text>
</comment>